<dbReference type="Proteomes" id="UP001396646">
    <property type="component" value="Unassembled WGS sequence"/>
</dbReference>
<organism evidence="2 3">
    <name type="scientific">Methanococcoides cohabitans</name>
    <dbReference type="NCBI Taxonomy" id="3136559"/>
    <lineage>
        <taxon>Archaea</taxon>
        <taxon>Methanobacteriati</taxon>
        <taxon>Methanobacteriota</taxon>
        <taxon>Stenosarchaea group</taxon>
        <taxon>Methanomicrobia</taxon>
        <taxon>Methanosarcinales</taxon>
        <taxon>Methanosarcinaceae</taxon>
        <taxon>Methanococcoides</taxon>
    </lineage>
</organism>
<accession>A0ABU9KUQ0</accession>
<dbReference type="RefSeq" id="WP_342126918.1">
    <property type="nucleotide sequence ID" value="NZ_JBCAUS010000003.1"/>
</dbReference>
<evidence type="ECO:0000313" key="3">
    <source>
        <dbReference type="Proteomes" id="UP001396646"/>
    </source>
</evidence>
<comment type="caution">
    <text evidence="2">The sequence shown here is derived from an EMBL/GenBank/DDBJ whole genome shotgun (WGS) entry which is preliminary data.</text>
</comment>
<evidence type="ECO:0000259" key="1">
    <source>
        <dbReference type="Pfam" id="PF24698"/>
    </source>
</evidence>
<protein>
    <recommendedName>
        <fullName evidence="1">DUF7662 domain-containing protein</fullName>
    </recommendedName>
</protein>
<reference evidence="2 3" key="1">
    <citation type="submission" date="2024-04" db="EMBL/GenBank/DDBJ databases">
        <title>Methanococcoides sp. LMO-2.</title>
        <authorList>
            <person name="Liang L."/>
        </authorList>
    </citation>
    <scope>NUCLEOTIDE SEQUENCE [LARGE SCALE GENOMIC DNA]</scope>
    <source>
        <strain evidence="2 3">LMO-2</strain>
    </source>
</reference>
<proteinExistence type="predicted"/>
<keyword evidence="3" id="KW-1185">Reference proteome</keyword>
<name>A0ABU9KUQ0_9EURY</name>
<evidence type="ECO:0000313" key="2">
    <source>
        <dbReference type="EMBL" id="MEL4305245.1"/>
    </source>
</evidence>
<dbReference type="EMBL" id="JBCAUS010000003">
    <property type="protein sequence ID" value="MEL4305245.1"/>
    <property type="molecule type" value="Genomic_DNA"/>
</dbReference>
<dbReference type="Pfam" id="PF24698">
    <property type="entry name" value="DUF7662"/>
    <property type="match status" value="1"/>
</dbReference>
<sequence length="220" mass="25430">MGKYSNLGIYLGNQNETRVQLTFSKIDEILGFSLPPAARNHPAWWTNDKDRTHAMDGWLGQGWKAKVDLEMQQVSFINPENILHAKAKTRAIRSTTTDAHDFQNQVLDVMSGFYSKELVTDQFPGIPTSIAMISNDKEIVGYAQYIAMDNDKTLPTTKFSVIAEHVWLLEKAAALHKFLVFGNDRRVPEEWLKRYGHLVYDVNFFYYSLEDDRLERFVFE</sequence>
<gene>
    <name evidence="2" type="ORF">WOA13_05300</name>
</gene>
<feature type="domain" description="DUF7662" evidence="1">
    <location>
        <begin position="4"/>
        <end position="72"/>
    </location>
</feature>
<dbReference type="InterPro" id="IPR056079">
    <property type="entry name" value="DUF7662"/>
</dbReference>